<protein>
    <recommendedName>
        <fullName evidence="3">F-box domain-containing protein</fullName>
    </recommendedName>
</protein>
<evidence type="ECO:0008006" key="3">
    <source>
        <dbReference type="Google" id="ProtNLM"/>
    </source>
</evidence>
<keyword evidence="2" id="KW-1185">Reference proteome</keyword>
<dbReference type="InParanoid" id="A0A1B7MPZ2"/>
<dbReference type="Gene3D" id="3.80.10.10">
    <property type="entry name" value="Ribonuclease Inhibitor"/>
    <property type="match status" value="1"/>
</dbReference>
<dbReference type="OrthoDB" id="2651843at2759"/>
<name>A0A1B7MPZ2_9AGAM</name>
<sequence length="518" mass="58122">MHRCLLVPEILEHIFSDVYLSGTEGGSQHYWKDDSIPPKRHVSRRSLASLCRACHSFKDVALDVLWAELDTLEPLFTCLPLDLWWHETNIIMKRPVTPADWSIFEQYASRVRVLGGKDSDIFGRIDKELIEAMMAFSSKLFLPNLRALCCGNCPLGLHSCMRYLLGPNLVDLRLLSKTGQFWNNAIYSVLSPGLGSYSPRLKTIVLHDTSPQVTELALSTLPILRSVTLGVLSDKILNFISRLIDLEVLDIKILDDLRGTKVQFSANLCKLIIRADTLALSVDTLEGWGVKCGVLQLISNIPETPLAVENVLRKLSDHALCDGLEVIQLHTPKSVGHNHYTFHTSTLTIFLRIFTALLRFSGLKRIHLSTFCMSWLDDGALGSIVKSLPHLEELVIGTRYFWLTPPKITLKGIVTVLSSCPNLRVLGLVFDATKLGPPTQMLGDGVCNTNITSLRVGFSPIEQTPGVAVALWEILPCLSEIHLEFDTHAPDRDARMTKWGDAMKYINYHRLVWNRYGF</sequence>
<organism evidence="1 2">
    <name type="scientific">Rhizopogon vinicolor AM-OR11-026</name>
    <dbReference type="NCBI Taxonomy" id="1314800"/>
    <lineage>
        <taxon>Eukaryota</taxon>
        <taxon>Fungi</taxon>
        <taxon>Dikarya</taxon>
        <taxon>Basidiomycota</taxon>
        <taxon>Agaricomycotina</taxon>
        <taxon>Agaricomycetes</taxon>
        <taxon>Agaricomycetidae</taxon>
        <taxon>Boletales</taxon>
        <taxon>Suillineae</taxon>
        <taxon>Rhizopogonaceae</taxon>
        <taxon>Rhizopogon</taxon>
    </lineage>
</organism>
<dbReference type="EMBL" id="KV448587">
    <property type="protein sequence ID" value="OAX34631.1"/>
    <property type="molecule type" value="Genomic_DNA"/>
</dbReference>
<accession>A0A1B7MPZ2</accession>
<dbReference type="SUPFAM" id="SSF52047">
    <property type="entry name" value="RNI-like"/>
    <property type="match status" value="1"/>
</dbReference>
<proteinExistence type="predicted"/>
<dbReference type="InterPro" id="IPR032675">
    <property type="entry name" value="LRR_dom_sf"/>
</dbReference>
<evidence type="ECO:0000313" key="1">
    <source>
        <dbReference type="EMBL" id="OAX34631.1"/>
    </source>
</evidence>
<dbReference type="Proteomes" id="UP000092154">
    <property type="component" value="Unassembled WGS sequence"/>
</dbReference>
<dbReference type="STRING" id="1314800.A0A1B7MPZ2"/>
<gene>
    <name evidence="1" type="ORF">K503DRAFT_774358</name>
</gene>
<evidence type="ECO:0000313" key="2">
    <source>
        <dbReference type="Proteomes" id="UP000092154"/>
    </source>
</evidence>
<dbReference type="AlphaFoldDB" id="A0A1B7MPZ2"/>
<reference evidence="1 2" key="1">
    <citation type="submission" date="2016-06" db="EMBL/GenBank/DDBJ databases">
        <title>Comparative genomics of the ectomycorrhizal sister species Rhizopogon vinicolor and Rhizopogon vesiculosus (Basidiomycota: Boletales) reveals a divergence of the mating type B locus.</title>
        <authorList>
            <consortium name="DOE Joint Genome Institute"/>
            <person name="Mujic A.B."/>
            <person name="Kuo A."/>
            <person name="Tritt A."/>
            <person name="Lipzen A."/>
            <person name="Chen C."/>
            <person name="Johnson J."/>
            <person name="Sharma A."/>
            <person name="Barry K."/>
            <person name="Grigoriev I.V."/>
            <person name="Spatafora J.W."/>
        </authorList>
    </citation>
    <scope>NUCLEOTIDE SEQUENCE [LARGE SCALE GENOMIC DNA]</scope>
    <source>
        <strain evidence="1 2">AM-OR11-026</strain>
    </source>
</reference>